<evidence type="ECO:0000313" key="1">
    <source>
        <dbReference type="EMBL" id="CAD1835840.1"/>
    </source>
</evidence>
<dbReference type="EMBL" id="LR862153">
    <property type="protein sequence ID" value="CAD1835840.1"/>
    <property type="molecule type" value="Genomic_DNA"/>
</dbReference>
<name>A0A6V7PYL0_ANACO</name>
<accession>A0A6V7PYL0</accession>
<protein>
    <submittedName>
        <fullName evidence="1">Uncharacterized protein</fullName>
    </submittedName>
</protein>
<dbReference type="AlphaFoldDB" id="A0A6V7PYL0"/>
<proteinExistence type="predicted"/>
<gene>
    <name evidence="1" type="ORF">CB5_LOCUS19051</name>
</gene>
<sequence>MVKGIDDSCLVSDLRLVLEPALKRIQDPWSYQDAFLWSFQEKDHVGEKDGDLPSLGAYLFSREVIRLRRKSGALYLKQCASSLQKAYGGTKSPPDLLPFPVSLTRSGYPRIIPRFHRRMIYRRDDKADMLVKIYLSFLTVGRIIPLAKKDLIPTLFHRKVPSIQSIPLEQGMTWEPTWKALPTHSWVASHRGRDSPKRVAKSVHTSLAYELSAFQFLMNLTHSQGQQWSQGCLWYECTRFVFDPFNKILTGRSLDYFERRIGPYLPDPDEVQCPPITGRLGQVVESGGKRQMGRR</sequence>
<reference evidence="1" key="1">
    <citation type="submission" date="2020-07" db="EMBL/GenBank/DDBJ databases">
        <authorList>
            <person name="Lin J."/>
        </authorList>
    </citation>
    <scope>NUCLEOTIDE SEQUENCE</scope>
</reference>
<organism evidence="1">
    <name type="scientific">Ananas comosus var. bracteatus</name>
    <name type="common">red pineapple</name>
    <dbReference type="NCBI Taxonomy" id="296719"/>
    <lineage>
        <taxon>Eukaryota</taxon>
        <taxon>Viridiplantae</taxon>
        <taxon>Streptophyta</taxon>
        <taxon>Embryophyta</taxon>
        <taxon>Tracheophyta</taxon>
        <taxon>Spermatophyta</taxon>
        <taxon>Magnoliopsida</taxon>
        <taxon>Liliopsida</taxon>
        <taxon>Poales</taxon>
        <taxon>Bromeliaceae</taxon>
        <taxon>Bromelioideae</taxon>
        <taxon>Ananas</taxon>
    </lineage>
</organism>